<sequence length="511" mass="58558">MDRMEHWKRQGSAFYSKGELVEAAACYARCIALSGPGNRERALALANRSAVLMVMGCYEESASDAERALQADYPDVLRFRLHLKRALCFRETAQLSRAEDELRRAKDMVNRHIPQDKIGNINELLEKSYVGPVDIKILPFEVEYCPSPQLANGENIDCPSFSTLVRVENDDFYGRKVVAVQDISPGEVILVEEPAVSSLKNDSEWTHCAQCYKFCLSLMPCETCRKISFCSDECRVIDLISSFGIDTLIAFDPEKDSKSVLGRLLDLCFHRVEQEEQLKRACAFVIRHCYQLDDEQVIQKLADLSYRVILIDKANSYSIEEPIFDSRSAEFEIKIIAYGTYPSASLMNHSCDPNVVSAFLRKTMVIRAVRPIAKGEQVFNRYCNSFYNMPKDVRQNRLGLYSFKCACEACTKDWPPAKMLPDEPKFLLGEKTRPLLDKFQGVLSKSRSANGVGVNYELLRKDDTFRCCVDLQQLYFEPQRWSRLDKTYRAIELLLYYHFCAKTINFVMRPV</sequence>
<dbReference type="Pfam" id="PF00856">
    <property type="entry name" value="SET"/>
    <property type="match status" value="1"/>
</dbReference>
<name>A0A8S1DGC9_9INSE</name>
<evidence type="ECO:0000313" key="5">
    <source>
        <dbReference type="EMBL" id="CAB3379681.1"/>
    </source>
</evidence>
<keyword evidence="6" id="KW-1185">Reference proteome</keyword>
<keyword evidence="2" id="KW-0808">Transferase</keyword>
<dbReference type="Proteomes" id="UP000494165">
    <property type="component" value="Unassembled WGS sequence"/>
</dbReference>
<dbReference type="PANTHER" id="PTHR46165:SF6">
    <property type="entry name" value="SET AND MYND DOMAIN-CONTAINING PROTEIN 4-LIKE PROTEIN"/>
    <property type="match status" value="1"/>
</dbReference>
<dbReference type="OrthoDB" id="5945798at2759"/>
<accession>A0A8S1DGC9</accession>
<dbReference type="Gene3D" id="6.10.140.2220">
    <property type="match status" value="1"/>
</dbReference>
<organism evidence="5 6">
    <name type="scientific">Cloeon dipterum</name>
    <dbReference type="NCBI Taxonomy" id="197152"/>
    <lineage>
        <taxon>Eukaryota</taxon>
        <taxon>Metazoa</taxon>
        <taxon>Ecdysozoa</taxon>
        <taxon>Arthropoda</taxon>
        <taxon>Hexapoda</taxon>
        <taxon>Insecta</taxon>
        <taxon>Pterygota</taxon>
        <taxon>Palaeoptera</taxon>
        <taxon>Ephemeroptera</taxon>
        <taxon>Pisciforma</taxon>
        <taxon>Baetidae</taxon>
        <taxon>Cloeon</taxon>
    </lineage>
</organism>
<dbReference type="EMBL" id="CADEPI010000192">
    <property type="protein sequence ID" value="CAB3379681.1"/>
    <property type="molecule type" value="Genomic_DNA"/>
</dbReference>
<dbReference type="GO" id="GO:0008757">
    <property type="term" value="F:S-adenosylmethionine-dependent methyltransferase activity"/>
    <property type="evidence" value="ECO:0007669"/>
    <property type="project" value="UniProtKB-ARBA"/>
</dbReference>
<comment type="caution">
    <text evidence="5">The sequence shown here is derived from an EMBL/GenBank/DDBJ whole genome shotgun (WGS) entry which is preliminary data.</text>
</comment>
<protein>
    <recommendedName>
        <fullName evidence="4">SET domain-containing protein</fullName>
    </recommendedName>
</protein>
<keyword evidence="1" id="KW-0489">Methyltransferase</keyword>
<dbReference type="GO" id="GO:0032259">
    <property type="term" value="P:methylation"/>
    <property type="evidence" value="ECO:0007669"/>
    <property type="project" value="UniProtKB-KW"/>
</dbReference>
<dbReference type="InterPro" id="IPR052097">
    <property type="entry name" value="SET-MYND_domain_protein"/>
</dbReference>
<dbReference type="CDD" id="cd10536">
    <property type="entry name" value="SET_SMYD4"/>
    <property type="match status" value="1"/>
</dbReference>
<feature type="domain" description="SET" evidence="4">
    <location>
        <begin position="159"/>
        <end position="383"/>
    </location>
</feature>
<keyword evidence="3" id="KW-0949">S-adenosyl-L-methionine</keyword>
<evidence type="ECO:0000256" key="2">
    <source>
        <dbReference type="ARBA" id="ARBA00022679"/>
    </source>
</evidence>
<evidence type="ECO:0000256" key="1">
    <source>
        <dbReference type="ARBA" id="ARBA00022603"/>
    </source>
</evidence>
<dbReference type="GO" id="GO:0005634">
    <property type="term" value="C:nucleus"/>
    <property type="evidence" value="ECO:0007669"/>
    <property type="project" value="TreeGrafter"/>
</dbReference>
<dbReference type="Gene3D" id="1.25.40.10">
    <property type="entry name" value="Tetratricopeptide repeat domain"/>
    <property type="match status" value="1"/>
</dbReference>
<evidence type="ECO:0000313" key="6">
    <source>
        <dbReference type="Proteomes" id="UP000494165"/>
    </source>
</evidence>
<dbReference type="SMART" id="SM00317">
    <property type="entry name" value="SET"/>
    <property type="match status" value="1"/>
</dbReference>
<dbReference type="Gene3D" id="2.170.270.10">
    <property type="entry name" value="SET domain"/>
    <property type="match status" value="1"/>
</dbReference>
<dbReference type="Gene3D" id="1.10.220.160">
    <property type="match status" value="1"/>
</dbReference>
<dbReference type="SUPFAM" id="SSF82199">
    <property type="entry name" value="SET domain"/>
    <property type="match status" value="1"/>
</dbReference>
<proteinExistence type="predicted"/>
<dbReference type="PROSITE" id="PS50280">
    <property type="entry name" value="SET"/>
    <property type="match status" value="1"/>
</dbReference>
<evidence type="ECO:0000259" key="4">
    <source>
        <dbReference type="PROSITE" id="PS50280"/>
    </source>
</evidence>
<dbReference type="GO" id="GO:0042826">
    <property type="term" value="F:histone deacetylase binding"/>
    <property type="evidence" value="ECO:0007669"/>
    <property type="project" value="TreeGrafter"/>
</dbReference>
<reference evidence="5 6" key="1">
    <citation type="submission" date="2020-04" db="EMBL/GenBank/DDBJ databases">
        <authorList>
            <person name="Alioto T."/>
            <person name="Alioto T."/>
            <person name="Gomez Garrido J."/>
        </authorList>
    </citation>
    <scope>NUCLEOTIDE SEQUENCE [LARGE SCALE GENOMIC DNA]</scope>
</reference>
<gene>
    <name evidence="5" type="ORF">CLODIP_2_CD10419</name>
</gene>
<dbReference type="GO" id="GO:0005737">
    <property type="term" value="C:cytoplasm"/>
    <property type="evidence" value="ECO:0007669"/>
    <property type="project" value="TreeGrafter"/>
</dbReference>
<dbReference type="PANTHER" id="PTHR46165">
    <property type="entry name" value="SET AND MYND DOMAIN-CONTAINING PROTEIN 4"/>
    <property type="match status" value="1"/>
</dbReference>
<dbReference type="InterPro" id="IPR046341">
    <property type="entry name" value="SET_dom_sf"/>
</dbReference>
<dbReference type="InterPro" id="IPR001214">
    <property type="entry name" value="SET_dom"/>
</dbReference>
<dbReference type="GO" id="GO:0008276">
    <property type="term" value="F:protein methyltransferase activity"/>
    <property type="evidence" value="ECO:0007669"/>
    <property type="project" value="UniProtKB-ARBA"/>
</dbReference>
<dbReference type="InterPro" id="IPR011990">
    <property type="entry name" value="TPR-like_helical_dom_sf"/>
</dbReference>
<dbReference type="InterPro" id="IPR044421">
    <property type="entry name" value="SMYD4_SET"/>
</dbReference>
<dbReference type="GO" id="GO:0008170">
    <property type="term" value="F:N-methyltransferase activity"/>
    <property type="evidence" value="ECO:0007669"/>
    <property type="project" value="UniProtKB-ARBA"/>
</dbReference>
<dbReference type="AlphaFoldDB" id="A0A8S1DGC9"/>
<evidence type="ECO:0000256" key="3">
    <source>
        <dbReference type="ARBA" id="ARBA00022691"/>
    </source>
</evidence>
<dbReference type="SUPFAM" id="SSF48452">
    <property type="entry name" value="TPR-like"/>
    <property type="match status" value="1"/>
</dbReference>